<dbReference type="EMBL" id="JASATX010000001">
    <property type="protein sequence ID" value="MDI2097794.1"/>
    <property type="molecule type" value="Genomic_DNA"/>
</dbReference>
<organism evidence="3 4">
    <name type="scientific">Ruicaihuangia caeni</name>
    <dbReference type="NCBI Taxonomy" id="3042517"/>
    <lineage>
        <taxon>Bacteria</taxon>
        <taxon>Bacillati</taxon>
        <taxon>Actinomycetota</taxon>
        <taxon>Actinomycetes</taxon>
        <taxon>Micrococcales</taxon>
        <taxon>Microbacteriaceae</taxon>
        <taxon>Ruicaihuangia</taxon>
    </lineage>
</organism>
<feature type="transmembrane region" description="Helical" evidence="2">
    <location>
        <begin position="651"/>
        <end position="667"/>
    </location>
</feature>
<sequence>MTDPHGFERFAAPLTMPSSPEQLRDTASCPACFNRLQGPLCRACGLDLAHPAARDLLEASQDAAAALDRRAGVIGRIRFETSQRMTAAASPLPAAPTAAFSVAMPESEMPAAPASAAGAPTAPPVAASAAASAAPTFTPPAGFAVPPQPLPRMHSAQDAERPRRSSVQVALLVVGVTLLSIAAIFFLVYAFINFGLVWRSVIVGGLTLAAFAMSHVLARRGLSATAEGIAAFALVLAYLDAWAIRENDLFGTAASDGLQYWGTSLVIISAAAVVWNRLSGLRVPSLAGFAFLLPGVALLGLGVDFTDFPDRLFAGSIVAAVAGFAWTLTPKAIERTIVLGQTLLAVVVSAINAAFVGDPHYTPLVALLAVAAVSAAHTVVALRFSDASTVTPSGPASESSGASGSSEVSEASEASASGSDIAERRKAKRRTGAQIVRAFAFAFGAVAGAAVAASALPPDTGWAPYPLLVPPLLAVIIALALDTVAGTRHGTARRIFAAASIAATVVAGLAAIQPIGTAVLESLCAAALGLAFPWREPADVVMSGPLEDLAWSLLFMLGSLTMAAVLWRLTGALQHRFPLVLWWGALLAVTAVPIAEPLWARLAGWSTIALASLLAAPLWRREASWRMPLMAMAITATALAYAASWSSRDTWWVQSVVVLLVLLGIRWRTQSNWAPPIVTGVGVVFLVGSAAMAAAHLAFGEALLPGVDAVDRLRFASIMATLLFGLGAAWMPGTADRRVVFWLAGSSAAVTTSLATVISHSLPQAARETLILPEPGVGLVIALALIAAILVWLRGGDRTQPELRPERLAASIALAPALALAAGEFARLMPEAVFFETIAPSSAALVAAAGSLAAHTLGREALPRWSKDAGVAIVALPALAAAAAAGSSALWLVLVLSGVTVLLLAIDRDGLFASASQRRHLGWLAMALTLAGMWWRLRDAHVAALEPYLLPLAGSLIAAGVLIARRRGAHRAGALIALAGALVGILPLAADYADGAALPAIVLFGVSGLLLLAGSALQGVVTEWHAAALAAGAAGATSTALARALLSHPADLERDWWLLALVAVLVLASLALAQTLDLATDRERVGRDDKIAAVHRLSIGRPVAASGLLVLAMVAATIGEASAFDASAGDARALLLVSALGAVHVLSVVRDRAPFERWVGWPAIGLAAVTAVIALVVVEPIELVTVPLGTALLLAGAVRMRRDPEAGSWPWLAPGLLAILVPSLVATVDDRPLWRLVAIGVIAVAAIVVGVTRRLQSPFAIGVAAALVHGIATFLPQLRTVYEAVPWWLWLGAGGVLLIVLAARYEQRLNNLKSMALRFAALR</sequence>
<feature type="transmembrane region" description="Helical" evidence="2">
    <location>
        <begin position="1024"/>
        <end position="1044"/>
    </location>
</feature>
<feature type="transmembrane region" description="Helical" evidence="2">
    <location>
        <begin position="1131"/>
        <end position="1149"/>
    </location>
</feature>
<feature type="transmembrane region" description="Helical" evidence="2">
    <location>
        <begin position="1258"/>
        <end position="1275"/>
    </location>
</feature>
<feature type="transmembrane region" description="Helical" evidence="2">
    <location>
        <begin position="1233"/>
        <end position="1251"/>
    </location>
</feature>
<evidence type="ECO:0000313" key="3">
    <source>
        <dbReference type="EMBL" id="MDI2097794.1"/>
    </source>
</evidence>
<name>A0AAW6T397_9MICO</name>
<feature type="transmembrane region" description="Helical" evidence="2">
    <location>
        <begin position="579"/>
        <end position="596"/>
    </location>
</feature>
<dbReference type="NCBIfam" id="NF047321">
    <property type="entry name" value="SCO7613_CTERM"/>
    <property type="match status" value="1"/>
</dbReference>
<feature type="transmembrane region" description="Helical" evidence="2">
    <location>
        <begin position="972"/>
        <end position="990"/>
    </location>
</feature>
<feature type="transmembrane region" description="Helical" evidence="2">
    <location>
        <begin position="435"/>
        <end position="456"/>
    </location>
</feature>
<keyword evidence="2" id="KW-0472">Membrane</keyword>
<feature type="transmembrane region" description="Helical" evidence="2">
    <location>
        <begin position="674"/>
        <end position="695"/>
    </location>
</feature>
<feature type="transmembrane region" description="Helical" evidence="2">
    <location>
        <begin position="778"/>
        <end position="796"/>
    </location>
</feature>
<keyword evidence="4" id="KW-1185">Reference proteome</keyword>
<feature type="region of interest" description="Disordered" evidence="1">
    <location>
        <begin position="1"/>
        <end position="21"/>
    </location>
</feature>
<feature type="transmembrane region" description="Helical" evidence="2">
    <location>
        <begin position="1158"/>
        <end position="1177"/>
    </location>
</feature>
<evidence type="ECO:0000256" key="1">
    <source>
        <dbReference type="SAM" id="MobiDB-lite"/>
    </source>
</evidence>
<feature type="transmembrane region" description="Helical" evidence="2">
    <location>
        <begin position="996"/>
        <end position="1017"/>
    </location>
</feature>
<feature type="transmembrane region" description="Helical" evidence="2">
    <location>
        <begin position="808"/>
        <end position="826"/>
    </location>
</feature>
<accession>A0AAW6T397</accession>
<feature type="transmembrane region" description="Helical" evidence="2">
    <location>
        <begin position="287"/>
        <end position="306"/>
    </location>
</feature>
<comment type="caution">
    <text evidence="3">The sequence shown here is derived from an EMBL/GenBank/DDBJ whole genome shotgun (WGS) entry which is preliminary data.</text>
</comment>
<feature type="transmembrane region" description="Helical" evidence="2">
    <location>
        <begin position="169"/>
        <end position="192"/>
    </location>
</feature>
<reference evidence="3 4" key="1">
    <citation type="submission" date="2023-04" db="EMBL/GenBank/DDBJ databases">
        <title>Klugiella caeni sp. nov. isolated from the sludge of biochemical tank.</title>
        <authorList>
            <person name="Geng K."/>
        </authorList>
    </citation>
    <scope>NUCLEOTIDE SEQUENCE [LARGE SCALE GENOMIC DNA]</scope>
    <source>
        <strain evidence="3 4">YN-L-19</strain>
    </source>
</reference>
<proteinExistence type="predicted"/>
<feature type="transmembrane region" description="Helical" evidence="2">
    <location>
        <begin position="198"/>
        <end position="217"/>
    </location>
</feature>
<feature type="transmembrane region" description="Helical" evidence="2">
    <location>
        <begin position="948"/>
        <end position="965"/>
    </location>
</feature>
<feature type="transmembrane region" description="Helical" evidence="2">
    <location>
        <begin position="627"/>
        <end position="645"/>
    </location>
</feature>
<feature type="transmembrane region" description="Helical" evidence="2">
    <location>
        <begin position="361"/>
        <end position="382"/>
    </location>
</feature>
<feature type="transmembrane region" description="Helical" evidence="2">
    <location>
        <begin position="312"/>
        <end position="329"/>
    </location>
</feature>
<feature type="transmembrane region" description="Helical" evidence="2">
    <location>
        <begin position="891"/>
        <end position="908"/>
    </location>
</feature>
<evidence type="ECO:0008006" key="5">
    <source>
        <dbReference type="Google" id="ProtNLM"/>
    </source>
</evidence>
<feature type="transmembrane region" description="Helical" evidence="2">
    <location>
        <begin position="920"/>
        <end position="936"/>
    </location>
</feature>
<feature type="transmembrane region" description="Helical" evidence="2">
    <location>
        <begin position="715"/>
        <end position="732"/>
    </location>
</feature>
<feature type="transmembrane region" description="Helical" evidence="2">
    <location>
        <begin position="257"/>
        <end position="275"/>
    </location>
</feature>
<gene>
    <name evidence="3" type="ORF">QF206_02270</name>
</gene>
<dbReference type="RefSeq" id="WP_281487574.1">
    <property type="nucleotide sequence ID" value="NZ_JASATX010000001.1"/>
</dbReference>
<feature type="compositionally biased region" description="Low complexity" evidence="1">
    <location>
        <begin position="393"/>
        <end position="419"/>
    </location>
</feature>
<protein>
    <recommendedName>
        <fullName evidence="5">DUF2157 domain-containing protein</fullName>
    </recommendedName>
</protein>
<feature type="transmembrane region" description="Helical" evidence="2">
    <location>
        <begin position="1056"/>
        <end position="1079"/>
    </location>
</feature>
<feature type="transmembrane region" description="Helical" evidence="2">
    <location>
        <begin position="602"/>
        <end position="620"/>
    </location>
</feature>
<keyword evidence="2" id="KW-0812">Transmembrane</keyword>
<keyword evidence="2" id="KW-1133">Transmembrane helix</keyword>
<feature type="transmembrane region" description="Helical" evidence="2">
    <location>
        <begin position="462"/>
        <end position="484"/>
    </location>
</feature>
<feature type="transmembrane region" description="Helical" evidence="2">
    <location>
        <begin position="1287"/>
        <end position="1305"/>
    </location>
</feature>
<feature type="transmembrane region" description="Helical" evidence="2">
    <location>
        <begin position="1209"/>
        <end position="1227"/>
    </location>
</feature>
<feature type="transmembrane region" description="Helical" evidence="2">
    <location>
        <begin position="229"/>
        <end position="245"/>
    </location>
</feature>
<feature type="transmembrane region" description="Helical" evidence="2">
    <location>
        <begin position="1183"/>
        <end position="1200"/>
    </location>
</feature>
<feature type="region of interest" description="Disordered" evidence="1">
    <location>
        <begin position="388"/>
        <end position="424"/>
    </location>
</feature>
<feature type="transmembrane region" description="Helical" evidence="2">
    <location>
        <begin position="496"/>
        <end position="529"/>
    </location>
</feature>
<evidence type="ECO:0000256" key="2">
    <source>
        <dbReference type="SAM" id="Phobius"/>
    </source>
</evidence>
<dbReference type="InterPro" id="IPR058062">
    <property type="entry name" value="SCO7613_C"/>
</dbReference>
<feature type="transmembrane region" description="Helical" evidence="2">
    <location>
        <begin position="549"/>
        <end position="567"/>
    </location>
</feature>
<evidence type="ECO:0000313" key="4">
    <source>
        <dbReference type="Proteomes" id="UP001321506"/>
    </source>
</evidence>
<feature type="transmembrane region" description="Helical" evidence="2">
    <location>
        <begin position="739"/>
        <end position="758"/>
    </location>
</feature>
<dbReference type="Proteomes" id="UP001321506">
    <property type="component" value="Unassembled WGS sequence"/>
</dbReference>
<feature type="transmembrane region" description="Helical" evidence="2">
    <location>
        <begin position="1099"/>
        <end position="1119"/>
    </location>
</feature>
<feature type="transmembrane region" description="Helical" evidence="2">
    <location>
        <begin position="336"/>
        <end position="355"/>
    </location>
</feature>